<comment type="catalytic activity">
    <reaction evidence="19">
        <text>(6R)-5,10-methylenetetrahydrofolyl-(gamma-L-Glu)(n) + L-glutamate + ATP = (6R)-5,10-methylenetetrahydrofolyl-(gamma-L-Glu)(n+1) + ADP + phosphate + H(+)</text>
        <dbReference type="Rhea" id="RHEA:51912"/>
        <dbReference type="Rhea" id="RHEA-COMP:13257"/>
        <dbReference type="Rhea" id="RHEA-COMP:13258"/>
        <dbReference type="ChEBI" id="CHEBI:15378"/>
        <dbReference type="ChEBI" id="CHEBI:29985"/>
        <dbReference type="ChEBI" id="CHEBI:30616"/>
        <dbReference type="ChEBI" id="CHEBI:43474"/>
        <dbReference type="ChEBI" id="CHEBI:136572"/>
        <dbReference type="ChEBI" id="CHEBI:456216"/>
        <dbReference type="EC" id="6.3.2.17"/>
    </reaction>
</comment>
<evidence type="ECO:0000256" key="3">
    <source>
        <dbReference type="ARBA" id="ARBA00005150"/>
    </source>
</evidence>
<keyword evidence="12" id="KW-0460">Magnesium</keyword>
<evidence type="ECO:0000256" key="9">
    <source>
        <dbReference type="ARBA" id="ARBA00022723"/>
    </source>
</evidence>
<evidence type="ECO:0000256" key="7">
    <source>
        <dbReference type="ARBA" id="ARBA00019357"/>
    </source>
</evidence>
<gene>
    <name evidence="24" type="ORF">SAMN05660691_02898</name>
</gene>
<dbReference type="GO" id="GO:0004326">
    <property type="term" value="F:tetrahydrofolylpolyglutamate synthase activity"/>
    <property type="evidence" value="ECO:0007669"/>
    <property type="project" value="UniProtKB-EC"/>
</dbReference>
<dbReference type="RefSeq" id="WP_092794859.1">
    <property type="nucleotide sequence ID" value="NZ_FNXF01000012.1"/>
</dbReference>
<keyword evidence="11 21" id="KW-0067">ATP-binding</keyword>
<evidence type="ECO:0000256" key="11">
    <source>
        <dbReference type="ARBA" id="ARBA00022840"/>
    </source>
</evidence>
<evidence type="ECO:0000256" key="21">
    <source>
        <dbReference type="PIRNR" id="PIRNR001563"/>
    </source>
</evidence>
<evidence type="ECO:0000256" key="18">
    <source>
        <dbReference type="ARBA" id="ARBA00047808"/>
    </source>
</evidence>
<evidence type="ECO:0000313" key="25">
    <source>
        <dbReference type="Proteomes" id="UP000199371"/>
    </source>
</evidence>
<keyword evidence="9" id="KW-0479">Metal-binding</keyword>
<evidence type="ECO:0000256" key="1">
    <source>
        <dbReference type="ARBA" id="ARBA00002714"/>
    </source>
</evidence>
<dbReference type="GO" id="GO:0046654">
    <property type="term" value="P:tetrahydrofolate biosynthetic process"/>
    <property type="evidence" value="ECO:0007669"/>
    <property type="project" value="UniProtKB-UniPathway"/>
</dbReference>
<dbReference type="PROSITE" id="PS01012">
    <property type="entry name" value="FOLYLPOLYGLU_SYNT_2"/>
    <property type="match status" value="1"/>
</dbReference>
<comment type="pathway">
    <text evidence="3">Cofactor biosynthesis; tetrahydrofolylpolyglutamate biosynthesis.</text>
</comment>
<dbReference type="Proteomes" id="UP000199371">
    <property type="component" value="Unassembled WGS sequence"/>
</dbReference>
<evidence type="ECO:0000256" key="4">
    <source>
        <dbReference type="ARBA" id="ARBA00008276"/>
    </source>
</evidence>
<evidence type="ECO:0000256" key="2">
    <source>
        <dbReference type="ARBA" id="ARBA00004799"/>
    </source>
</evidence>
<dbReference type="NCBIfam" id="TIGR01499">
    <property type="entry name" value="folC"/>
    <property type="match status" value="1"/>
</dbReference>
<dbReference type="PIRSF" id="PIRSF001563">
    <property type="entry name" value="Folylpolyglu_synth"/>
    <property type="match status" value="1"/>
</dbReference>
<keyword evidence="8 21" id="KW-0436">Ligase</keyword>
<reference evidence="25" key="1">
    <citation type="submission" date="2016-10" db="EMBL/GenBank/DDBJ databases">
        <authorList>
            <person name="Varghese N."/>
            <person name="Submissions S."/>
        </authorList>
    </citation>
    <scope>NUCLEOTIDE SEQUENCE [LARGE SCALE GENOMIC DNA]</scope>
    <source>
        <strain evidence="25">DSM 17616</strain>
    </source>
</reference>
<dbReference type="GO" id="GO:0046872">
    <property type="term" value="F:metal ion binding"/>
    <property type="evidence" value="ECO:0007669"/>
    <property type="project" value="UniProtKB-KW"/>
</dbReference>
<dbReference type="GO" id="GO:0046656">
    <property type="term" value="P:folic acid biosynthetic process"/>
    <property type="evidence" value="ECO:0007669"/>
    <property type="project" value="UniProtKB-KW"/>
</dbReference>
<dbReference type="InterPro" id="IPR013221">
    <property type="entry name" value="Mur_ligase_cen"/>
</dbReference>
<evidence type="ECO:0000256" key="12">
    <source>
        <dbReference type="ARBA" id="ARBA00022842"/>
    </source>
</evidence>
<accession>A0A1H6MLU4</accession>
<evidence type="ECO:0000256" key="10">
    <source>
        <dbReference type="ARBA" id="ARBA00022741"/>
    </source>
</evidence>
<dbReference type="PANTHER" id="PTHR11136">
    <property type="entry name" value="FOLYLPOLYGLUTAMATE SYNTHASE-RELATED"/>
    <property type="match status" value="1"/>
</dbReference>
<evidence type="ECO:0000256" key="17">
    <source>
        <dbReference type="ARBA" id="ARBA00047493"/>
    </source>
</evidence>
<dbReference type="InterPro" id="IPR036615">
    <property type="entry name" value="Mur_ligase_C_dom_sf"/>
</dbReference>
<evidence type="ECO:0000256" key="16">
    <source>
        <dbReference type="ARBA" id="ARBA00032510"/>
    </source>
</evidence>
<dbReference type="PROSITE" id="PS01011">
    <property type="entry name" value="FOLYLPOLYGLU_SYNT_1"/>
    <property type="match status" value="1"/>
</dbReference>
<evidence type="ECO:0000256" key="15">
    <source>
        <dbReference type="ARBA" id="ARBA00030592"/>
    </source>
</evidence>
<evidence type="ECO:0000256" key="19">
    <source>
        <dbReference type="ARBA" id="ARBA00049035"/>
    </source>
</evidence>
<evidence type="ECO:0000256" key="8">
    <source>
        <dbReference type="ARBA" id="ARBA00022598"/>
    </source>
</evidence>
<dbReference type="InterPro" id="IPR004101">
    <property type="entry name" value="Mur_ligase_C"/>
</dbReference>
<evidence type="ECO:0000256" key="5">
    <source>
        <dbReference type="ARBA" id="ARBA00013023"/>
    </source>
</evidence>
<dbReference type="UniPathway" id="UPA00077">
    <property type="reaction ID" value="UER00157"/>
</dbReference>
<dbReference type="STRING" id="173990.SAMN05660691_02898"/>
<dbReference type="Pfam" id="PF08245">
    <property type="entry name" value="Mur_ligase_M"/>
    <property type="match status" value="1"/>
</dbReference>
<keyword evidence="13" id="KW-0289">Folate biosynthesis</keyword>
<keyword evidence="10 21" id="KW-0547">Nucleotide-binding</keyword>
<dbReference type="GO" id="GO:0005737">
    <property type="term" value="C:cytoplasm"/>
    <property type="evidence" value="ECO:0007669"/>
    <property type="project" value="TreeGrafter"/>
</dbReference>
<dbReference type="PANTHER" id="PTHR11136:SF0">
    <property type="entry name" value="DIHYDROFOLATE SYNTHETASE-RELATED"/>
    <property type="match status" value="1"/>
</dbReference>
<evidence type="ECO:0000259" key="23">
    <source>
        <dbReference type="Pfam" id="PF08245"/>
    </source>
</evidence>
<dbReference type="SUPFAM" id="SSF53623">
    <property type="entry name" value="MurD-like peptide ligases, catalytic domain"/>
    <property type="match status" value="1"/>
</dbReference>
<dbReference type="AlphaFoldDB" id="A0A1H6MLU4"/>
<dbReference type="EC" id="6.3.2.12" evidence="5"/>
<dbReference type="InterPro" id="IPR036565">
    <property type="entry name" value="Mur-like_cat_sf"/>
</dbReference>
<comment type="similarity">
    <text evidence="4 21">Belongs to the folylpolyglutamate synthase family.</text>
</comment>
<comment type="function">
    <text evidence="1">Functions in two distinct reactions of the de novo folate biosynthetic pathway. Catalyzes the addition of a glutamate residue to dihydropteroate (7,8-dihydropteroate or H2Pte) to form dihydrofolate (7,8-dihydrofolate monoglutamate or H2Pte-Glu). Also catalyzes successive additions of L-glutamate to tetrahydrofolate or 10-formyltetrahydrofolate or 5,10-methylenetetrahydrofolate, leading to folylpolyglutamate derivatives.</text>
</comment>
<comment type="pathway">
    <text evidence="2">Cofactor biosynthesis; tetrahydrofolate biosynthesis; 7,8-dihydrofolate from 2-amino-4-hydroxy-6-hydroxymethyl-7,8-dihydropteridine diphosphate and 4-aminobenzoate: step 2/2.</text>
</comment>
<keyword evidence="25" id="KW-1185">Reference proteome</keyword>
<dbReference type="SUPFAM" id="SSF53244">
    <property type="entry name" value="MurD-like peptide ligases, peptide-binding domain"/>
    <property type="match status" value="1"/>
</dbReference>
<comment type="catalytic activity">
    <reaction evidence="18">
        <text>10-formyltetrahydrofolyl-(gamma-L-Glu)(n) + L-glutamate + ATP = 10-formyltetrahydrofolyl-(gamma-L-Glu)(n+1) + ADP + phosphate + H(+)</text>
        <dbReference type="Rhea" id="RHEA:51904"/>
        <dbReference type="Rhea" id="RHEA-COMP:13088"/>
        <dbReference type="Rhea" id="RHEA-COMP:14300"/>
        <dbReference type="ChEBI" id="CHEBI:15378"/>
        <dbReference type="ChEBI" id="CHEBI:29985"/>
        <dbReference type="ChEBI" id="CHEBI:30616"/>
        <dbReference type="ChEBI" id="CHEBI:43474"/>
        <dbReference type="ChEBI" id="CHEBI:134413"/>
        <dbReference type="ChEBI" id="CHEBI:456216"/>
        <dbReference type="EC" id="6.3.2.17"/>
    </reaction>
</comment>
<dbReference type="EC" id="6.3.2.17" evidence="6"/>
<dbReference type="GO" id="GO:0005524">
    <property type="term" value="F:ATP binding"/>
    <property type="evidence" value="ECO:0007669"/>
    <property type="project" value="UniProtKB-KW"/>
</dbReference>
<dbReference type="Pfam" id="PF02875">
    <property type="entry name" value="Mur_ligase_C"/>
    <property type="match status" value="1"/>
</dbReference>
<name>A0A1H6MLU4_9GAMM</name>
<protein>
    <recommendedName>
        <fullName evidence="7">Dihydrofolate synthase/folylpolyglutamate synthase</fullName>
        <ecNumber evidence="5">6.3.2.12</ecNumber>
        <ecNumber evidence="6">6.3.2.17</ecNumber>
    </recommendedName>
    <alternativeName>
        <fullName evidence="16">Folylpoly-gamma-glutamate synthetase-dihydrofolate synthetase</fullName>
    </alternativeName>
    <alternativeName>
        <fullName evidence="14">Folylpolyglutamate synthetase</fullName>
    </alternativeName>
    <alternativeName>
        <fullName evidence="15">Tetrahydrofolylpolyglutamate synthase</fullName>
    </alternativeName>
</protein>
<dbReference type="OrthoDB" id="9809356at2"/>
<dbReference type="InterPro" id="IPR001645">
    <property type="entry name" value="Folylpolyglutamate_synth"/>
</dbReference>
<feature type="domain" description="Mur ligase C-terminal" evidence="22">
    <location>
        <begin position="292"/>
        <end position="413"/>
    </location>
</feature>
<proteinExistence type="inferred from homology"/>
<evidence type="ECO:0000256" key="14">
    <source>
        <dbReference type="ARBA" id="ARBA00030048"/>
    </source>
</evidence>
<dbReference type="InterPro" id="IPR018109">
    <property type="entry name" value="Folylpolyglutamate_synth_CS"/>
</dbReference>
<evidence type="ECO:0000256" key="20">
    <source>
        <dbReference type="ARBA" id="ARBA00049161"/>
    </source>
</evidence>
<dbReference type="Gene3D" id="3.40.1190.10">
    <property type="entry name" value="Mur-like, catalytic domain"/>
    <property type="match status" value="1"/>
</dbReference>
<sequence length="427" mass="47296">MSTTVLNSQSCQSLADWLCYIEQSHPVHQIELGLERVYAVAARAGLQHLPGKKVLIAGTNGKGTTACCIEQLLLAQGKTVGVYSSPHLLQFNERLRINGQDVADADWVSAFAFVEALRQDIALTYFEFTTLVAFRLLQQQQPEYCLIEVGLGGRLDATNIISPDISVITTIDLDHQDWLGNDRDSIGREKAGVFRADGIAIIGELNPPPSVLHKAAELACKTVLVQRDYQYECQQQAQNWQWQGVSQQFDKLPIPAVPVQNAACSLAVLEQLNMLPSPQQLCSVLTGLTLAGRMQWLQQQPAIIVDVAHNPQSARYLAQQLLLLKPRFRRILALVGMLKDKDIEQTLLPLTPLFEQWHLVSLKGVRGATAEQLDKVLAAHGVVTQLHEDTQSAYQQLQQRLQSDELLVVFGSFITVSAVLSCHQEAK</sequence>
<evidence type="ECO:0000313" key="24">
    <source>
        <dbReference type="EMBL" id="SEI02755.1"/>
    </source>
</evidence>
<dbReference type="NCBIfam" id="NF008101">
    <property type="entry name" value="PRK10846.1"/>
    <property type="match status" value="1"/>
</dbReference>
<comment type="catalytic activity">
    <reaction evidence="17">
        <text>(6S)-5,6,7,8-tetrahydrofolyl-(gamma-L-Glu)(n) + L-glutamate + ATP = (6S)-5,6,7,8-tetrahydrofolyl-(gamma-L-Glu)(n+1) + ADP + phosphate + H(+)</text>
        <dbReference type="Rhea" id="RHEA:10580"/>
        <dbReference type="Rhea" id="RHEA-COMP:14738"/>
        <dbReference type="Rhea" id="RHEA-COMP:14740"/>
        <dbReference type="ChEBI" id="CHEBI:15378"/>
        <dbReference type="ChEBI" id="CHEBI:29985"/>
        <dbReference type="ChEBI" id="CHEBI:30616"/>
        <dbReference type="ChEBI" id="CHEBI:43474"/>
        <dbReference type="ChEBI" id="CHEBI:141005"/>
        <dbReference type="ChEBI" id="CHEBI:456216"/>
        <dbReference type="EC" id="6.3.2.17"/>
    </reaction>
</comment>
<dbReference type="EMBL" id="FNXF01000012">
    <property type="protein sequence ID" value="SEI02755.1"/>
    <property type="molecule type" value="Genomic_DNA"/>
</dbReference>
<dbReference type="Gene3D" id="3.90.190.20">
    <property type="entry name" value="Mur ligase, C-terminal domain"/>
    <property type="match status" value="1"/>
</dbReference>
<evidence type="ECO:0000256" key="13">
    <source>
        <dbReference type="ARBA" id="ARBA00022909"/>
    </source>
</evidence>
<evidence type="ECO:0000259" key="22">
    <source>
        <dbReference type="Pfam" id="PF02875"/>
    </source>
</evidence>
<feature type="domain" description="Mur ligase central" evidence="23">
    <location>
        <begin position="56"/>
        <end position="231"/>
    </location>
</feature>
<dbReference type="GO" id="GO:0008841">
    <property type="term" value="F:dihydrofolate synthase activity"/>
    <property type="evidence" value="ECO:0007669"/>
    <property type="project" value="UniProtKB-EC"/>
</dbReference>
<comment type="catalytic activity">
    <reaction evidence="20">
        <text>7,8-dihydropteroate + L-glutamate + ATP = 7,8-dihydrofolate + ADP + phosphate + H(+)</text>
        <dbReference type="Rhea" id="RHEA:23584"/>
        <dbReference type="ChEBI" id="CHEBI:15378"/>
        <dbReference type="ChEBI" id="CHEBI:17839"/>
        <dbReference type="ChEBI" id="CHEBI:29985"/>
        <dbReference type="ChEBI" id="CHEBI:30616"/>
        <dbReference type="ChEBI" id="CHEBI:43474"/>
        <dbReference type="ChEBI" id="CHEBI:57451"/>
        <dbReference type="ChEBI" id="CHEBI:456216"/>
        <dbReference type="EC" id="6.3.2.12"/>
    </reaction>
</comment>
<organism evidence="24 25">
    <name type="scientific">Rheinheimera pacifica</name>
    <dbReference type="NCBI Taxonomy" id="173990"/>
    <lineage>
        <taxon>Bacteria</taxon>
        <taxon>Pseudomonadati</taxon>
        <taxon>Pseudomonadota</taxon>
        <taxon>Gammaproteobacteria</taxon>
        <taxon>Chromatiales</taxon>
        <taxon>Chromatiaceae</taxon>
        <taxon>Rheinheimera</taxon>
    </lineage>
</organism>
<evidence type="ECO:0000256" key="6">
    <source>
        <dbReference type="ARBA" id="ARBA00013025"/>
    </source>
</evidence>